<sequence length="153" mass="16719">MAMADHWRGDEELLAELGEALRTAREVPARFVEAGKAAFSWRDLDAELATLSYDSVTAGRSTEVRADSAPLRALTFSGRDFTIELEVGSGDLHGQVVPAQPGELDVETRDGTVMTVPVDEVGWFVVRPKPAGRFRLRLRVGTGHIVLTDWTAV</sequence>
<comment type="caution">
    <text evidence="1">The sequence shown here is derived from an EMBL/GenBank/DDBJ whole genome shotgun (WGS) entry which is preliminary data.</text>
</comment>
<dbReference type="EMBL" id="QHHU01000048">
    <property type="protein sequence ID" value="RSM39022.1"/>
    <property type="molecule type" value="Genomic_DNA"/>
</dbReference>
<dbReference type="Proteomes" id="UP000286716">
    <property type="component" value="Unassembled WGS sequence"/>
</dbReference>
<organism evidence="1 2">
    <name type="scientific">Amycolatopsis balhimycina DSM 5908</name>
    <dbReference type="NCBI Taxonomy" id="1081091"/>
    <lineage>
        <taxon>Bacteria</taxon>
        <taxon>Bacillati</taxon>
        <taxon>Actinomycetota</taxon>
        <taxon>Actinomycetes</taxon>
        <taxon>Pseudonocardiales</taxon>
        <taxon>Pseudonocardiaceae</taxon>
        <taxon>Amycolatopsis</taxon>
    </lineage>
</organism>
<proteinExistence type="predicted"/>
<keyword evidence="2" id="KW-1185">Reference proteome</keyword>
<gene>
    <name evidence="1" type="ORF">DMA12_30950</name>
</gene>
<reference evidence="1 2" key="1">
    <citation type="submission" date="2018-05" db="EMBL/GenBank/DDBJ databases">
        <title>Evolution of GPA BGCs.</title>
        <authorList>
            <person name="Waglechner N."/>
            <person name="Wright G.D."/>
        </authorList>
    </citation>
    <scope>NUCLEOTIDE SEQUENCE [LARGE SCALE GENOMIC DNA]</scope>
    <source>
        <strain evidence="1 2">DSM 5908</strain>
    </source>
</reference>
<protein>
    <submittedName>
        <fullName evidence="1">Uncharacterized protein</fullName>
    </submittedName>
</protein>
<evidence type="ECO:0000313" key="1">
    <source>
        <dbReference type="EMBL" id="RSM39022.1"/>
    </source>
</evidence>
<name>A0A428W7B9_AMYBA</name>
<dbReference type="AlphaFoldDB" id="A0A428W7B9"/>
<accession>A0A428W7B9</accession>
<evidence type="ECO:0000313" key="2">
    <source>
        <dbReference type="Proteomes" id="UP000286716"/>
    </source>
</evidence>